<protein>
    <submittedName>
        <fullName evidence="3">4Fe-4S binding protein</fullName>
    </submittedName>
</protein>
<feature type="transmembrane region" description="Helical" evidence="1">
    <location>
        <begin position="488"/>
        <end position="509"/>
    </location>
</feature>
<evidence type="ECO:0000313" key="3">
    <source>
        <dbReference type="EMBL" id="MBK1828302.1"/>
    </source>
</evidence>
<feature type="transmembrane region" description="Helical" evidence="1">
    <location>
        <begin position="539"/>
        <end position="555"/>
    </location>
</feature>
<dbReference type="Pfam" id="PF12801">
    <property type="entry name" value="Fer4_5"/>
    <property type="match status" value="2"/>
</dbReference>
<evidence type="ECO:0000256" key="1">
    <source>
        <dbReference type="SAM" id="Phobius"/>
    </source>
</evidence>
<reference evidence="3" key="1">
    <citation type="submission" date="2021-01" db="EMBL/GenBank/DDBJ databases">
        <title>Modified the classification status of verrucomicrobia.</title>
        <authorList>
            <person name="Feng X."/>
        </authorList>
    </citation>
    <scope>NUCLEOTIDE SEQUENCE</scope>
    <source>
        <strain evidence="3">KCTC 22201</strain>
    </source>
</reference>
<accession>A0A934VGR1</accession>
<name>A0A934VGR1_9BACT</name>
<feature type="transmembrane region" description="Helical" evidence="1">
    <location>
        <begin position="457"/>
        <end position="476"/>
    </location>
</feature>
<keyword evidence="1" id="KW-0472">Membrane</keyword>
<dbReference type="AlphaFoldDB" id="A0A934VGR1"/>
<feature type="transmembrane region" description="Helical" evidence="1">
    <location>
        <begin position="395"/>
        <end position="417"/>
    </location>
</feature>
<comment type="caution">
    <text evidence="3">The sequence shown here is derived from an EMBL/GenBank/DDBJ whole genome shotgun (WGS) entry which is preliminary data.</text>
</comment>
<dbReference type="Proteomes" id="UP000658278">
    <property type="component" value="Unassembled WGS sequence"/>
</dbReference>
<evidence type="ECO:0000259" key="2">
    <source>
        <dbReference type="Pfam" id="PF12801"/>
    </source>
</evidence>
<feature type="transmembrane region" description="Helical" evidence="1">
    <location>
        <begin position="336"/>
        <end position="354"/>
    </location>
</feature>
<dbReference type="InterPro" id="IPR017896">
    <property type="entry name" value="4Fe4S_Fe-S-bd"/>
</dbReference>
<organism evidence="3 4">
    <name type="scientific">Haloferula rosea</name>
    <dbReference type="NCBI Taxonomy" id="490093"/>
    <lineage>
        <taxon>Bacteria</taxon>
        <taxon>Pseudomonadati</taxon>
        <taxon>Verrucomicrobiota</taxon>
        <taxon>Verrucomicrobiia</taxon>
        <taxon>Verrucomicrobiales</taxon>
        <taxon>Verrucomicrobiaceae</taxon>
        <taxon>Haloferula</taxon>
    </lineage>
</organism>
<feature type="domain" description="4Fe-4S ferredoxin-type" evidence="2">
    <location>
        <begin position="401"/>
        <end position="447"/>
    </location>
</feature>
<gene>
    <name evidence="3" type="ORF">JIN81_14810</name>
</gene>
<keyword evidence="1" id="KW-1133">Transmembrane helix</keyword>
<feature type="transmembrane region" description="Helical" evidence="1">
    <location>
        <begin position="366"/>
        <end position="383"/>
    </location>
</feature>
<feature type="domain" description="4Fe-4S ferredoxin-type" evidence="2">
    <location>
        <begin position="494"/>
        <end position="534"/>
    </location>
</feature>
<proteinExistence type="predicted"/>
<keyword evidence="4" id="KW-1185">Reference proteome</keyword>
<sequence>MSSETPSNPQRPNKRRLARLAIPLWRLGILAAACLCLHHAHQSRTNRSTGKLEAAWIETTRAWLPNASRFGEATDRDPLTPVLAADESVIGWATQTFPEARAVSGYAGASNLLLILDRHRKVLGTALISSEDTAGHLEKIRRSPDFFTQWNGRHASSLDRFDETTIVSGATLTSEAMARGIAARFGATDAADWFPAPLTLEQVRLIFPAASGFRPIAPGVFEVEGEIPKPVLLRSSAMGVAARGFQGPSDLIVGLRDGTITGVRLLGSRDNEPYTLDVSDEIEFNSPYPGRSHPQPADAPPLVVSGASYTARSIDQTVSEMLRRYHQRSDTPSTDWRGAVGILWLLVGLIIGLTKLRSNRKLRLSFAIVSMCLGGLWLGWMVAQDQWLTWAKRGSVSGASLAMLTLTGVALLVPPLFGKNIYCSHLCPHGAAQTLLGKLGKRRFSLPKRVHHIMKTVPWLALILLWLLALLGSGFSASHAEPFEIWSVGFHALLPVAIFAVGLIGAAFLPQAYCHYGCPTGALLKFLTHSPSRWSRRDTIALLLVTAAWGFLLILP</sequence>
<dbReference type="EMBL" id="JAENII010000012">
    <property type="protein sequence ID" value="MBK1828302.1"/>
    <property type="molecule type" value="Genomic_DNA"/>
</dbReference>
<dbReference type="RefSeq" id="WP_200281428.1">
    <property type="nucleotide sequence ID" value="NZ_JAENII010000012.1"/>
</dbReference>
<keyword evidence="1" id="KW-0812">Transmembrane</keyword>
<evidence type="ECO:0000313" key="4">
    <source>
        <dbReference type="Proteomes" id="UP000658278"/>
    </source>
</evidence>